<gene>
    <name evidence="3" type="ORF">ECRASSUSDP1_LOCUS10730</name>
</gene>
<feature type="coiled-coil region" evidence="1">
    <location>
        <begin position="537"/>
        <end position="571"/>
    </location>
</feature>
<dbReference type="AlphaFoldDB" id="A0AAD1XCM2"/>
<feature type="region of interest" description="Disordered" evidence="2">
    <location>
        <begin position="713"/>
        <end position="766"/>
    </location>
</feature>
<feature type="region of interest" description="Disordered" evidence="2">
    <location>
        <begin position="296"/>
        <end position="366"/>
    </location>
</feature>
<organism evidence="3 4">
    <name type="scientific">Euplotes crassus</name>
    <dbReference type="NCBI Taxonomy" id="5936"/>
    <lineage>
        <taxon>Eukaryota</taxon>
        <taxon>Sar</taxon>
        <taxon>Alveolata</taxon>
        <taxon>Ciliophora</taxon>
        <taxon>Intramacronucleata</taxon>
        <taxon>Spirotrichea</taxon>
        <taxon>Hypotrichia</taxon>
        <taxon>Euplotida</taxon>
        <taxon>Euplotidae</taxon>
        <taxon>Moneuplotes</taxon>
    </lineage>
</organism>
<feature type="compositionally biased region" description="Low complexity" evidence="2">
    <location>
        <begin position="313"/>
        <end position="332"/>
    </location>
</feature>
<evidence type="ECO:0000313" key="3">
    <source>
        <dbReference type="EMBL" id="CAI2369430.1"/>
    </source>
</evidence>
<dbReference type="SUPFAM" id="SSF57997">
    <property type="entry name" value="Tropomyosin"/>
    <property type="match status" value="1"/>
</dbReference>
<feature type="compositionally biased region" description="Polar residues" evidence="2">
    <location>
        <begin position="1003"/>
        <end position="1012"/>
    </location>
</feature>
<feature type="compositionally biased region" description="Basic residues" evidence="2">
    <location>
        <begin position="1015"/>
        <end position="1026"/>
    </location>
</feature>
<dbReference type="Proteomes" id="UP001295684">
    <property type="component" value="Unassembled WGS sequence"/>
</dbReference>
<feature type="compositionally biased region" description="Basic and acidic residues" evidence="2">
    <location>
        <begin position="82"/>
        <end position="94"/>
    </location>
</feature>
<reference evidence="3" key="1">
    <citation type="submission" date="2023-07" db="EMBL/GenBank/DDBJ databases">
        <authorList>
            <consortium name="AG Swart"/>
            <person name="Singh M."/>
            <person name="Singh A."/>
            <person name="Seah K."/>
            <person name="Emmerich C."/>
        </authorList>
    </citation>
    <scope>NUCLEOTIDE SEQUENCE</scope>
    <source>
        <strain evidence="3">DP1</strain>
    </source>
</reference>
<accession>A0AAD1XCM2</accession>
<evidence type="ECO:0000256" key="1">
    <source>
        <dbReference type="SAM" id="Coils"/>
    </source>
</evidence>
<feature type="compositionally biased region" description="Low complexity" evidence="2">
    <location>
        <begin position="348"/>
        <end position="364"/>
    </location>
</feature>
<feature type="coiled-coil region" evidence="1">
    <location>
        <begin position="596"/>
        <end position="686"/>
    </location>
</feature>
<feature type="compositionally biased region" description="Basic and acidic residues" evidence="2">
    <location>
        <begin position="727"/>
        <end position="743"/>
    </location>
</feature>
<evidence type="ECO:0000256" key="2">
    <source>
        <dbReference type="SAM" id="MobiDB-lite"/>
    </source>
</evidence>
<name>A0AAD1XCM2_EUPCR</name>
<evidence type="ECO:0000313" key="4">
    <source>
        <dbReference type="Proteomes" id="UP001295684"/>
    </source>
</evidence>
<dbReference type="EMBL" id="CAMPGE010010582">
    <property type="protein sequence ID" value="CAI2369430.1"/>
    <property type="molecule type" value="Genomic_DNA"/>
</dbReference>
<feature type="coiled-coil region" evidence="1">
    <location>
        <begin position="462"/>
        <end position="513"/>
    </location>
</feature>
<proteinExistence type="predicted"/>
<keyword evidence="1" id="KW-0175">Coiled coil</keyword>
<feature type="region of interest" description="Disordered" evidence="2">
    <location>
        <begin position="1003"/>
        <end position="1041"/>
    </location>
</feature>
<keyword evidence="4" id="KW-1185">Reference proteome</keyword>
<feature type="region of interest" description="Disordered" evidence="2">
    <location>
        <begin position="68"/>
        <end position="94"/>
    </location>
</feature>
<sequence>MAEQFFKVRNTYLGIDGDGSLDDKHYFHKYPREDNSTVINEMDHSAHMIQSSHQKGANSFLTHHLSSDKENQYEPVENNSLQHEHIEQSESKDKDSIYSIFDQVNPETKSLHSKIPVKSSMRDISNEKKPVYQNKTVSFFEGQNRLSASLSQEEQKYSFRHNDEYMNPHQPGFSLNTASNRGTSPYERTMSDYVETKKRLMEKESVIFEQRKNKLEVLKRARELRNSSIEQSKIANSAINIDPENGYSPHIIDINHNTTGKIGNSPSITDIIIPPKTPSNALRSIVLNSDLKCDNEHQDPTACPKRRLDYQDSPSQSSRSSHSSNSLPTSKSQTPVPNSRSRSRSRSRSASQPRSRSPTPLTPTDILKDPCALSFLKTHYPSTPKIPISHFAVRLTQNYLNILESFSVSEEEVVPVLEEKLENKGLLSLNKLQVMTSSKGLLEFISDICENLKRQKEYEENKKTQNEVFEQLQIVKEELEQKEQDLSVKEKELDEREEECSEWEEELKYRMEENQHVVEEGKNLLEDQAIRCQKEIELKFKKQLKALEKKLESAQRDLRNKTQLIKQQKKLDTSVRYGGLNTSLRSSKGTNGDDPLAAAKKTIEKLKARISNLEKSYEVKKSKADTLEEQLEKEKKERNKFQENYYKIKSKKDSLEKDQKSYKERIAELEVKLNQANNKIAVLESHSMKPTNIQIPPSTLSKELELQDLKSGDDLDSFLSDTPMKGSPKEESRKLQSSKDQKSTPKKKAPLKASVKAKLSEPSQLRSVPEESNLFIEINTILLATLEMTLPLMISTPQTEKNTLEDTSMLSITPNRKLEYSMYDENEPNEEKKTIKFGEMLFPAFNNLAPKLIEAIYVSKQVSESNRGIQGLADVTWSCLSFSFHSYVFPNLVKEVIDSQKYGKLASNDLTMFNKAFEKGSSYEAKKFMPIRLDFKAKTAIFKRKVKAISSNVRYSDHVKHSRAEGISFPIYEVFNDIAVSDAVVVELLDLIQVKKAPSDNQENMINTATENSHSRLKSSKLKKSLQKPSGKEEADQHPVIKRKDKITPKMKVIACCLINILSSSTAPISKSLAILDNFYSNLPNEEVDNLMEIFLEINILPLLVLNLLNEQLLDSSLNILLELLTTDSYTDQICTLLLDPSLFEILKIISIKYSTNRSNFQEILIILHNINNVDPIRMKELCSVDYIEFLNNELVKESQVETEQDDEFLKDTLAQILNSLNE</sequence>
<protein>
    <submittedName>
        <fullName evidence="3">Uncharacterized protein</fullName>
    </submittedName>
</protein>
<feature type="compositionally biased region" description="Basic and acidic residues" evidence="2">
    <location>
        <begin position="1030"/>
        <end position="1039"/>
    </location>
</feature>
<comment type="caution">
    <text evidence="3">The sequence shown here is derived from an EMBL/GenBank/DDBJ whole genome shotgun (WGS) entry which is preliminary data.</text>
</comment>